<feature type="transmembrane region" description="Helical" evidence="1">
    <location>
        <begin position="135"/>
        <end position="163"/>
    </location>
</feature>
<evidence type="ECO:0000256" key="1">
    <source>
        <dbReference type="SAM" id="Phobius"/>
    </source>
</evidence>
<keyword evidence="1" id="KW-1133">Transmembrane helix</keyword>
<evidence type="ECO:0000313" key="3">
    <source>
        <dbReference type="Proteomes" id="UP000729402"/>
    </source>
</evidence>
<dbReference type="AlphaFoldDB" id="A0A8J5RVQ7"/>
<sequence>MSLAPLRLLPFRRDAFFFFAAAAADQSRTTSGCATHGRSLVSASASYGGVGRARAYRLFSAGASRKKQDEARRAVESALGQKKAEFAKWDVEIERRRGRRGPAAGGGGWSGGGGWFRWFSSGGFWDAAKQTLVTIIAFITAFFLIANFNVLVAAIINSVLAVLREIRRALSFVAHCVFQAIPLSARQRAPASLDSGNQVAVHVKDRTGMSAKERVVRKWGMD</sequence>
<dbReference type="Proteomes" id="UP000729402">
    <property type="component" value="Unassembled WGS sequence"/>
</dbReference>
<organism evidence="2 3">
    <name type="scientific">Zizania palustris</name>
    <name type="common">Northern wild rice</name>
    <dbReference type="NCBI Taxonomy" id="103762"/>
    <lineage>
        <taxon>Eukaryota</taxon>
        <taxon>Viridiplantae</taxon>
        <taxon>Streptophyta</taxon>
        <taxon>Embryophyta</taxon>
        <taxon>Tracheophyta</taxon>
        <taxon>Spermatophyta</taxon>
        <taxon>Magnoliopsida</taxon>
        <taxon>Liliopsida</taxon>
        <taxon>Poales</taxon>
        <taxon>Poaceae</taxon>
        <taxon>BOP clade</taxon>
        <taxon>Oryzoideae</taxon>
        <taxon>Oryzeae</taxon>
        <taxon>Zizaniinae</taxon>
        <taxon>Zizania</taxon>
    </lineage>
</organism>
<keyword evidence="1" id="KW-0472">Membrane</keyword>
<keyword evidence="1" id="KW-0812">Transmembrane</keyword>
<comment type="caution">
    <text evidence="2">The sequence shown here is derived from an EMBL/GenBank/DDBJ whole genome shotgun (WGS) entry which is preliminary data.</text>
</comment>
<protein>
    <submittedName>
        <fullName evidence="2">Uncharacterized protein</fullName>
    </submittedName>
</protein>
<reference evidence="2" key="1">
    <citation type="journal article" date="2021" name="bioRxiv">
        <title>Whole Genome Assembly and Annotation of Northern Wild Rice, Zizania palustris L., Supports a Whole Genome Duplication in the Zizania Genus.</title>
        <authorList>
            <person name="Haas M."/>
            <person name="Kono T."/>
            <person name="Macchietto M."/>
            <person name="Millas R."/>
            <person name="McGilp L."/>
            <person name="Shao M."/>
            <person name="Duquette J."/>
            <person name="Hirsch C.N."/>
            <person name="Kimball J."/>
        </authorList>
    </citation>
    <scope>NUCLEOTIDE SEQUENCE</scope>
    <source>
        <tissue evidence="2">Fresh leaf tissue</tissue>
    </source>
</reference>
<dbReference type="OrthoDB" id="2017354at2759"/>
<evidence type="ECO:0000313" key="2">
    <source>
        <dbReference type="EMBL" id="KAG8050260.1"/>
    </source>
</evidence>
<proteinExistence type="predicted"/>
<gene>
    <name evidence="2" type="ORF">GUJ93_ZPchr0009g2079</name>
</gene>
<keyword evidence="3" id="KW-1185">Reference proteome</keyword>
<dbReference type="PANTHER" id="PTHR36393">
    <property type="entry name" value="SULFATE ADENYLYLTRANSFERASE SUBUNIT"/>
    <property type="match status" value="1"/>
</dbReference>
<dbReference type="EMBL" id="JAAALK010000289">
    <property type="protein sequence ID" value="KAG8050260.1"/>
    <property type="molecule type" value="Genomic_DNA"/>
</dbReference>
<dbReference type="PANTHER" id="PTHR36393:SF1">
    <property type="entry name" value="SULFATE ADENYLYLTRANSFERASE SUBUNIT"/>
    <property type="match status" value="1"/>
</dbReference>
<reference evidence="2" key="2">
    <citation type="submission" date="2021-02" db="EMBL/GenBank/DDBJ databases">
        <authorList>
            <person name="Kimball J.A."/>
            <person name="Haas M.W."/>
            <person name="Macchietto M."/>
            <person name="Kono T."/>
            <person name="Duquette J."/>
            <person name="Shao M."/>
        </authorList>
    </citation>
    <scope>NUCLEOTIDE SEQUENCE</scope>
    <source>
        <tissue evidence="2">Fresh leaf tissue</tissue>
    </source>
</reference>
<accession>A0A8J5RVQ7</accession>
<name>A0A8J5RVQ7_ZIZPA</name>